<evidence type="ECO:0000313" key="3">
    <source>
        <dbReference type="EMBL" id="CCK76814.1"/>
    </source>
</evidence>
<keyword evidence="3" id="KW-0378">Hydrolase</keyword>
<accession>R4YUL6</accession>
<dbReference type="AlphaFoldDB" id="R4YUL6"/>
<dbReference type="InterPro" id="IPR001650">
    <property type="entry name" value="Helicase_C-like"/>
</dbReference>
<keyword evidence="4" id="KW-1185">Reference proteome</keyword>
<dbReference type="SUPFAM" id="SSF51306">
    <property type="entry name" value="LexA/Signal peptidase"/>
    <property type="match status" value="1"/>
</dbReference>
<gene>
    <name evidence="3" type="ORF">OLEAN_C26380</name>
</gene>
<dbReference type="Gene3D" id="2.10.109.10">
    <property type="entry name" value="Umud Fragment, subunit A"/>
    <property type="match status" value="1"/>
</dbReference>
<dbReference type="Pfam" id="PF00271">
    <property type="entry name" value="Helicase_C"/>
    <property type="match status" value="1"/>
</dbReference>
<dbReference type="CDD" id="cd18799">
    <property type="entry name" value="SF2_C_EcoAI-like"/>
    <property type="match status" value="1"/>
</dbReference>
<dbReference type="InterPro" id="IPR006935">
    <property type="entry name" value="Helicase/UvrB_N"/>
</dbReference>
<dbReference type="GO" id="GO:0004386">
    <property type="term" value="F:helicase activity"/>
    <property type="evidence" value="ECO:0007669"/>
    <property type="project" value="UniProtKB-KW"/>
</dbReference>
<keyword evidence="3" id="KW-0347">Helicase</keyword>
<organism evidence="3 4">
    <name type="scientific">Oleispira antarctica RB-8</name>
    <dbReference type="NCBI Taxonomy" id="698738"/>
    <lineage>
        <taxon>Bacteria</taxon>
        <taxon>Pseudomonadati</taxon>
        <taxon>Pseudomonadota</taxon>
        <taxon>Gammaproteobacteria</taxon>
        <taxon>Oceanospirillales</taxon>
        <taxon>Oceanospirillaceae</taxon>
        <taxon>Oleispira</taxon>
    </lineage>
</organism>
<dbReference type="STRING" id="698738.OLEAN_C26380"/>
<dbReference type="SMART" id="SM00490">
    <property type="entry name" value="HELICc"/>
    <property type="match status" value="1"/>
</dbReference>
<dbReference type="GO" id="GO:0016787">
    <property type="term" value="F:hydrolase activity"/>
    <property type="evidence" value="ECO:0007669"/>
    <property type="project" value="InterPro"/>
</dbReference>
<reference evidence="3 4" key="1">
    <citation type="journal article" date="2013" name="Nat. Commun.">
        <title>Genome sequence and functional genomic analysis of the oil-degrading bacterium Oleispira antarctica.</title>
        <authorList>
            <person name="Kube M."/>
            <person name="Chernikova T.N."/>
            <person name="Al-Ramahi Y."/>
            <person name="Beloqui A."/>
            <person name="Lopez-Cortez N."/>
            <person name="Guazzaroni M.E."/>
            <person name="Heipieper H.J."/>
            <person name="Klages S."/>
            <person name="Kotsyurbenko O.R."/>
            <person name="Langer I."/>
            <person name="Nechitaylo T.Y."/>
            <person name="Lunsdorf H."/>
            <person name="Fernandez M."/>
            <person name="Juarez S."/>
            <person name="Ciordia S."/>
            <person name="Singer A."/>
            <person name="Kagan O."/>
            <person name="Egorova O."/>
            <person name="Petit P.A."/>
            <person name="Stogios P."/>
            <person name="Kim Y."/>
            <person name="Tchigvintsev A."/>
            <person name="Flick R."/>
            <person name="Denaro R."/>
            <person name="Genovese M."/>
            <person name="Albar J.P."/>
            <person name="Reva O.N."/>
            <person name="Martinez-Gomariz M."/>
            <person name="Tran H."/>
            <person name="Ferrer M."/>
            <person name="Savchenko A."/>
            <person name="Yakunin A.F."/>
            <person name="Yakimov M.M."/>
            <person name="Golyshina O.V."/>
            <person name="Reinhardt R."/>
            <person name="Golyshin P.N."/>
        </authorList>
    </citation>
    <scope>NUCLEOTIDE SEQUENCE [LARGE SCALE GENOMIC DNA]</scope>
</reference>
<keyword evidence="3" id="KW-0067">ATP-binding</keyword>
<dbReference type="Gene3D" id="3.40.50.300">
    <property type="entry name" value="P-loop containing nucleotide triphosphate hydrolases"/>
    <property type="match status" value="2"/>
</dbReference>
<dbReference type="InterPro" id="IPR039418">
    <property type="entry name" value="LexA-like"/>
</dbReference>
<dbReference type="Pfam" id="PF11907">
    <property type="entry name" value="DUF3427"/>
    <property type="match status" value="1"/>
</dbReference>
<evidence type="ECO:0000259" key="2">
    <source>
        <dbReference type="PROSITE" id="PS51194"/>
    </source>
</evidence>
<name>R4YUL6_OLEAN</name>
<proteinExistence type="predicted"/>
<evidence type="ECO:0000313" key="4">
    <source>
        <dbReference type="Proteomes" id="UP000032749"/>
    </source>
</evidence>
<dbReference type="PANTHER" id="PTHR47396">
    <property type="entry name" value="TYPE I RESTRICTION ENZYME ECOKI R PROTEIN"/>
    <property type="match status" value="1"/>
</dbReference>
<dbReference type="PANTHER" id="PTHR47396:SF1">
    <property type="entry name" value="ATP-DEPENDENT HELICASE IRC3-RELATED"/>
    <property type="match status" value="1"/>
</dbReference>
<dbReference type="PROSITE" id="PS51192">
    <property type="entry name" value="HELICASE_ATP_BIND_1"/>
    <property type="match status" value="1"/>
</dbReference>
<dbReference type="GO" id="GO:0005524">
    <property type="term" value="F:ATP binding"/>
    <property type="evidence" value="ECO:0007669"/>
    <property type="project" value="InterPro"/>
</dbReference>
<dbReference type="Pfam" id="PF00717">
    <property type="entry name" value="Peptidase_S24"/>
    <property type="match status" value="1"/>
</dbReference>
<keyword evidence="3" id="KW-0547">Nucleotide-binding</keyword>
<dbReference type="InterPro" id="IPR021835">
    <property type="entry name" value="DUF3427"/>
</dbReference>
<dbReference type="InterPro" id="IPR050742">
    <property type="entry name" value="Helicase_Restrict-Modif_Enz"/>
</dbReference>
<dbReference type="CDD" id="cd06529">
    <property type="entry name" value="S24_LexA-like"/>
    <property type="match status" value="1"/>
</dbReference>
<dbReference type="PROSITE" id="PS51194">
    <property type="entry name" value="HELICASE_CTER"/>
    <property type="match status" value="1"/>
</dbReference>
<feature type="domain" description="Helicase C-terminal" evidence="2">
    <location>
        <begin position="105"/>
        <end position="271"/>
    </location>
</feature>
<evidence type="ECO:0000259" key="1">
    <source>
        <dbReference type="PROSITE" id="PS51192"/>
    </source>
</evidence>
<dbReference type="InterPro" id="IPR027417">
    <property type="entry name" value="P-loop_NTPase"/>
</dbReference>
<dbReference type="InterPro" id="IPR015927">
    <property type="entry name" value="Peptidase_S24_S26A/B/C"/>
</dbReference>
<dbReference type="InterPro" id="IPR036286">
    <property type="entry name" value="LexA/Signal_pep-like_sf"/>
</dbReference>
<dbReference type="GO" id="GO:0005829">
    <property type="term" value="C:cytosol"/>
    <property type="evidence" value="ECO:0007669"/>
    <property type="project" value="TreeGrafter"/>
</dbReference>
<dbReference type="Proteomes" id="UP000032749">
    <property type="component" value="Chromosome"/>
</dbReference>
<feature type="domain" description="Helicase ATP-binding" evidence="1">
    <location>
        <begin position="1"/>
        <end position="66"/>
    </location>
</feature>
<dbReference type="PATRIC" id="fig|698738.3.peg.2737"/>
<sequence length="812" mass="91786">MAKIIQRFGADHFDYIVVDEFHHASARTYQQLLSHFTPRYLLGLTATPDRTDQSDILSLCDDNLVYRSDLFEGITQGILAPFHYYGIGDTTVNYQEISWRNNKFDEKELVNQLATQARAKHALKHWQEHKQTRTLAFCISKKHADFMAEYFVKHGIKAVSVHSESAIRRNDALSQLEAGTLGVVFSVDLFNEGVDLPSIDTVLMLRPTESKIIFMQQLGRGLRRCEGKDKLIIVDFIGNHHSFFNKPEALFKIGPTNANKKDFINDANDVSLVLPEGCFINYDPVAIDFMQQLTATRIDSQVELYESLKASFGYKPSMGAFYHAGGSIDTIRREYGQWWEFVAKQEDLSDSELACLTSHKAFLREVEVTKLDKSFKLILLESLLENDGFKAPANTLAIAQNSFGIFKRRQRLVVDLPEKYQALAALDTKQLKTWHTYWLNNPVNAWTGGSKAQGGKKAADKAYFKIEEEKLTYLTAIAAEELDAFNVMVQELVNYRFLQYEQRLTNKVIEGDSSPVNVLPDAANSIPYFSDLKIACGHFRTSSHETEEIEQIALPEKYGTLDPAKHFIARAMGNSMNGGKHPIHDGDYLLLEHITSNNAGSISNQIVAIERQDTSGDDQYLLRSVNKLSQGQYELVAQNSDYEPMMATEDMATFARLRDVIDPMDLYLHQSFMRADIPGLFGLEFNKGAWEAGHVCPKGQDDQFLLVTLNKQGKNADHQYHDYFKDGNTFHWQSQNSTSSTSGKGQRLINHKVNGSKLHLFVRKNKLEAKKGAPFYYCGAVNYESHEGEKPMSVVAGLDSELSESLKLEFVG</sequence>
<protein>
    <submittedName>
        <fullName evidence="3">Helicase-related protein</fullName>
    </submittedName>
</protein>
<dbReference type="InterPro" id="IPR014001">
    <property type="entry name" value="Helicase_ATP-bd"/>
</dbReference>
<dbReference type="Pfam" id="PF04851">
    <property type="entry name" value="ResIII"/>
    <property type="match status" value="1"/>
</dbReference>
<dbReference type="EMBL" id="FO203512">
    <property type="protein sequence ID" value="CCK76814.1"/>
    <property type="molecule type" value="Genomic_DNA"/>
</dbReference>
<dbReference type="SUPFAM" id="SSF52540">
    <property type="entry name" value="P-loop containing nucleoside triphosphate hydrolases"/>
    <property type="match status" value="1"/>
</dbReference>
<dbReference type="HOGENOM" id="CLU_347445_0_0_6"/>
<dbReference type="KEGG" id="oai:OLEAN_C26380"/>
<dbReference type="GO" id="GO:0003677">
    <property type="term" value="F:DNA binding"/>
    <property type="evidence" value="ECO:0007669"/>
    <property type="project" value="InterPro"/>
</dbReference>